<dbReference type="InterPro" id="IPR036259">
    <property type="entry name" value="MFS_trans_sf"/>
</dbReference>
<dbReference type="EMBL" id="JAVFHQ010000058">
    <property type="protein sequence ID" value="KAK4540987.1"/>
    <property type="molecule type" value="Genomic_DNA"/>
</dbReference>
<feature type="transmembrane region" description="Helical" evidence="5">
    <location>
        <begin position="214"/>
        <end position="237"/>
    </location>
</feature>
<feature type="transmembrane region" description="Helical" evidence="5">
    <location>
        <begin position="361"/>
        <end position="383"/>
    </location>
</feature>
<keyword evidence="3 5" id="KW-1133">Transmembrane helix</keyword>
<dbReference type="Pfam" id="PF07690">
    <property type="entry name" value="MFS_1"/>
    <property type="match status" value="1"/>
</dbReference>
<dbReference type="GO" id="GO:0022857">
    <property type="term" value="F:transmembrane transporter activity"/>
    <property type="evidence" value="ECO:0007669"/>
    <property type="project" value="InterPro"/>
</dbReference>
<keyword evidence="2 5" id="KW-0812">Transmembrane</keyword>
<keyword evidence="4 5" id="KW-0472">Membrane</keyword>
<reference evidence="7 8" key="1">
    <citation type="submission" date="2021-11" db="EMBL/GenBank/DDBJ databases">
        <title>Black yeast isolated from Biological Soil Crust.</title>
        <authorList>
            <person name="Kurbessoian T."/>
        </authorList>
    </citation>
    <scope>NUCLEOTIDE SEQUENCE [LARGE SCALE GENOMIC DNA]</scope>
    <source>
        <strain evidence="7 8">CCFEE 5522</strain>
    </source>
</reference>
<evidence type="ECO:0000256" key="1">
    <source>
        <dbReference type="ARBA" id="ARBA00004141"/>
    </source>
</evidence>
<dbReference type="PANTHER" id="PTHR23502:SF181">
    <property type="entry name" value="MAJOR FACILITATOR SUPERFAMILY (MFS) PROFILE DOMAIN-CONTAINING PROTEIN"/>
    <property type="match status" value="1"/>
</dbReference>
<proteinExistence type="predicted"/>
<dbReference type="InterPro" id="IPR011701">
    <property type="entry name" value="MFS"/>
</dbReference>
<keyword evidence="8" id="KW-1185">Reference proteome</keyword>
<evidence type="ECO:0000256" key="5">
    <source>
        <dbReference type="SAM" id="Phobius"/>
    </source>
</evidence>
<feature type="transmembrane region" description="Helical" evidence="5">
    <location>
        <begin position="445"/>
        <end position="462"/>
    </location>
</feature>
<protein>
    <recommendedName>
        <fullName evidence="6">Major facilitator superfamily (MFS) profile domain-containing protein</fullName>
    </recommendedName>
</protein>
<dbReference type="InterPro" id="IPR020846">
    <property type="entry name" value="MFS_dom"/>
</dbReference>
<gene>
    <name evidence="7" type="ORF">LTR36_008356</name>
</gene>
<feature type="transmembrane region" description="Helical" evidence="5">
    <location>
        <begin position="123"/>
        <end position="142"/>
    </location>
</feature>
<evidence type="ECO:0000256" key="2">
    <source>
        <dbReference type="ARBA" id="ARBA00022692"/>
    </source>
</evidence>
<dbReference type="Proteomes" id="UP001324427">
    <property type="component" value="Unassembled WGS sequence"/>
</dbReference>
<comment type="subcellular location">
    <subcellularLocation>
        <location evidence="1">Membrane</location>
        <topology evidence="1">Multi-pass membrane protein</topology>
    </subcellularLocation>
</comment>
<feature type="transmembrane region" description="Helical" evidence="5">
    <location>
        <begin position="56"/>
        <end position="81"/>
    </location>
</feature>
<sequence length="511" mass="55855">MEYDNVEKANGDNVTAKANVAYTDSTPKLDRFGFPLVPQPSDHPDDPLNLPKWRKVYIVLLVSVIAFVAQMGSALINPAFVQMSKDLHITVEQASYCTTVFILFSGVFSMFLVPFANVYGRRILYVVFIIIAAAGQFGSAGAPTYGGVIAGRVFNGLGAAVPLGLGPATICDLFTQGERGLYMGIYTLSVTNGPHVAPIAGGYIAQRLGWRWCFWIPGIIQTGLWVLLIFTLPETLFSRKDHSKLEKQSYTQKLLFHGKVLDRKVHPRDFVGSLRMAQYAAVLLPSIWYMTSNTYGSALFAVTGSHLAATVYHFNTEQTGLFMGVPLTIGCIIGEATAGWVSDAIINAYARRHGGYRKPEARLYLLPLTTLLAVGTATFGYCIQSRKPWIDAAVCMAVSGMATQVGTTMVYTYTTDSYKPQSGEIGAVINLIKSCRRRPTISARAYADESIVFAFTIGFYALPFGESVGFDASFSTLAAINLVLLLPLVYLIFKGEKIRERQGTPTDHADI</sequence>
<evidence type="ECO:0000313" key="7">
    <source>
        <dbReference type="EMBL" id="KAK4540987.1"/>
    </source>
</evidence>
<evidence type="ECO:0000313" key="8">
    <source>
        <dbReference type="Proteomes" id="UP001324427"/>
    </source>
</evidence>
<dbReference type="PANTHER" id="PTHR23502">
    <property type="entry name" value="MAJOR FACILITATOR SUPERFAMILY"/>
    <property type="match status" value="1"/>
</dbReference>
<feature type="transmembrane region" description="Helical" evidence="5">
    <location>
        <begin position="93"/>
        <end position="116"/>
    </location>
</feature>
<comment type="caution">
    <text evidence="7">The sequence shown here is derived from an EMBL/GenBank/DDBJ whole genome shotgun (WGS) entry which is preliminary data.</text>
</comment>
<dbReference type="AlphaFoldDB" id="A0AAV9J9B6"/>
<feature type="transmembrane region" description="Helical" evidence="5">
    <location>
        <begin position="474"/>
        <end position="493"/>
    </location>
</feature>
<evidence type="ECO:0000256" key="3">
    <source>
        <dbReference type="ARBA" id="ARBA00022989"/>
    </source>
</evidence>
<feature type="transmembrane region" description="Helical" evidence="5">
    <location>
        <begin position="321"/>
        <end position="341"/>
    </location>
</feature>
<accession>A0AAV9J9B6</accession>
<dbReference type="SUPFAM" id="SSF103473">
    <property type="entry name" value="MFS general substrate transporter"/>
    <property type="match status" value="1"/>
</dbReference>
<evidence type="ECO:0000259" key="6">
    <source>
        <dbReference type="PROSITE" id="PS50850"/>
    </source>
</evidence>
<dbReference type="GO" id="GO:0005886">
    <property type="term" value="C:plasma membrane"/>
    <property type="evidence" value="ECO:0007669"/>
    <property type="project" value="TreeGrafter"/>
</dbReference>
<evidence type="ECO:0000256" key="4">
    <source>
        <dbReference type="ARBA" id="ARBA00023136"/>
    </source>
</evidence>
<dbReference type="PROSITE" id="PS50850">
    <property type="entry name" value="MFS"/>
    <property type="match status" value="1"/>
</dbReference>
<dbReference type="Gene3D" id="1.20.1250.20">
    <property type="entry name" value="MFS general substrate transporter like domains"/>
    <property type="match status" value="1"/>
</dbReference>
<name>A0AAV9J9B6_9PEZI</name>
<organism evidence="7 8">
    <name type="scientific">Oleoguttula mirabilis</name>
    <dbReference type="NCBI Taxonomy" id="1507867"/>
    <lineage>
        <taxon>Eukaryota</taxon>
        <taxon>Fungi</taxon>
        <taxon>Dikarya</taxon>
        <taxon>Ascomycota</taxon>
        <taxon>Pezizomycotina</taxon>
        <taxon>Dothideomycetes</taxon>
        <taxon>Dothideomycetidae</taxon>
        <taxon>Mycosphaerellales</taxon>
        <taxon>Teratosphaeriaceae</taxon>
        <taxon>Oleoguttula</taxon>
    </lineage>
</organism>
<feature type="domain" description="Major facilitator superfamily (MFS) profile" evidence="6">
    <location>
        <begin position="58"/>
        <end position="496"/>
    </location>
</feature>